<sequence length="99" mass="11062">MTRLRAFWRGDLPLDEAFWTWTVMVGLAINLSAIIALLTLLSLERPWEALIAGYAFTVPYNIMAVIGTWRSAERYQGPNIHADLARGASVILMTVLSLV</sequence>
<reference evidence="2" key="1">
    <citation type="submission" date="2017-12" db="EMBL/GenBank/DDBJ databases">
        <title>FDA dAtabase for Regulatory Grade micrObial Sequences (FDA-ARGOS): Supporting development and validation of Infectious Disease Dx tests.</title>
        <authorList>
            <person name="Campos J."/>
            <person name="Goldberg B."/>
            <person name="Tallon L."/>
            <person name="Sadzewicz L."/>
            <person name="Sengamalay N."/>
            <person name="Ott S."/>
            <person name="Godinez A."/>
            <person name="Nagaraj S."/>
            <person name="Vyas G."/>
            <person name="Aluvathingal J."/>
            <person name="Nadendla S."/>
            <person name="Geyer C."/>
            <person name="Nandy P."/>
            <person name="Hobson J."/>
            <person name="Sichtig H."/>
        </authorList>
    </citation>
    <scope>NUCLEOTIDE SEQUENCE</scope>
    <source>
        <strain evidence="2">FDAARGOS_252</strain>
    </source>
</reference>
<evidence type="ECO:0000256" key="1">
    <source>
        <dbReference type="SAM" id="Phobius"/>
    </source>
</evidence>
<keyword evidence="1" id="KW-0472">Membrane</keyword>
<gene>
    <name evidence="2" type="ORF">A6J80_16270</name>
</gene>
<feature type="transmembrane region" description="Helical" evidence="1">
    <location>
        <begin position="21"/>
        <end position="43"/>
    </location>
</feature>
<dbReference type="AlphaFoldDB" id="A0A1V0GV20"/>
<dbReference type="Proteomes" id="UP000191257">
    <property type="component" value="Chromosome"/>
</dbReference>
<accession>A0A1V0GV20</accession>
<dbReference type="EMBL" id="CP020442">
    <property type="protein sequence ID" value="ARC37715.1"/>
    <property type="molecule type" value="Genomic_DNA"/>
</dbReference>
<protein>
    <submittedName>
        <fullName evidence="2">Uncharacterized protein</fullName>
    </submittedName>
</protein>
<feature type="transmembrane region" description="Helical" evidence="1">
    <location>
        <begin position="49"/>
        <end position="69"/>
    </location>
</feature>
<proteinExistence type="predicted"/>
<dbReference type="RefSeq" id="WP_080622187.1">
    <property type="nucleotide sequence ID" value="NZ_CAWMZI010000001.1"/>
</dbReference>
<keyword evidence="1" id="KW-0812">Transmembrane</keyword>
<evidence type="ECO:0000313" key="2">
    <source>
        <dbReference type="EMBL" id="ARC37715.1"/>
    </source>
</evidence>
<evidence type="ECO:0000313" key="3">
    <source>
        <dbReference type="Proteomes" id="UP000191257"/>
    </source>
</evidence>
<name>A0A1V0GV20_9RHOB</name>
<keyword evidence="1" id="KW-1133">Transmembrane helix</keyword>
<organism evidence="2 3">
    <name type="scientific">Paracoccus yeei</name>
    <dbReference type="NCBI Taxonomy" id="147645"/>
    <lineage>
        <taxon>Bacteria</taxon>
        <taxon>Pseudomonadati</taxon>
        <taxon>Pseudomonadota</taxon>
        <taxon>Alphaproteobacteria</taxon>
        <taxon>Rhodobacterales</taxon>
        <taxon>Paracoccaceae</taxon>
        <taxon>Paracoccus</taxon>
    </lineage>
</organism>
<keyword evidence="3" id="KW-1185">Reference proteome</keyword>
<dbReference type="KEGG" id="pye:A6J80_16270"/>